<evidence type="ECO:0000256" key="3">
    <source>
        <dbReference type="ARBA" id="ARBA00022723"/>
    </source>
</evidence>
<reference evidence="7 8" key="1">
    <citation type="journal article" date="2019" name="Appl. Microbiol. Biotechnol.">
        <title>Uncovering carbohydrate metabolism through a genotype-phenotype association study of 56 lactic acid bacteria genomes.</title>
        <authorList>
            <person name="Buron-Moles G."/>
            <person name="Chailyan A."/>
            <person name="Dolejs I."/>
            <person name="Forster J."/>
            <person name="Miks M.H."/>
        </authorList>
    </citation>
    <scope>NUCLEOTIDE SEQUENCE [LARGE SCALE GENOMIC DNA]</scope>
    <source>
        <strain evidence="7 8">ATCC 29644</strain>
    </source>
</reference>
<dbReference type="InterPro" id="IPR051013">
    <property type="entry name" value="MBL_superfamily_lactonases"/>
</dbReference>
<evidence type="ECO:0000313" key="7">
    <source>
        <dbReference type="EMBL" id="TDG72343.1"/>
    </source>
</evidence>
<dbReference type="SMART" id="SM00849">
    <property type="entry name" value="Lactamase_B"/>
    <property type="match status" value="1"/>
</dbReference>
<accession>A0A4R5NF35</accession>
<dbReference type="GO" id="GO:0046872">
    <property type="term" value="F:metal ion binding"/>
    <property type="evidence" value="ECO:0007669"/>
    <property type="project" value="UniProtKB-KW"/>
</dbReference>
<proteinExistence type="inferred from homology"/>
<evidence type="ECO:0000256" key="4">
    <source>
        <dbReference type="ARBA" id="ARBA00022801"/>
    </source>
</evidence>
<dbReference type="CDD" id="cd07729">
    <property type="entry name" value="AHL_lactonase_MBL-fold"/>
    <property type="match status" value="1"/>
</dbReference>
<dbReference type="GO" id="GO:0016787">
    <property type="term" value="F:hydrolase activity"/>
    <property type="evidence" value="ECO:0007669"/>
    <property type="project" value="UniProtKB-KW"/>
</dbReference>
<keyword evidence="5" id="KW-0862">Zinc</keyword>
<dbReference type="PANTHER" id="PTHR42978:SF2">
    <property type="entry name" value="102 KBASES UNSTABLE REGION: FROM 1 TO 119443"/>
    <property type="match status" value="1"/>
</dbReference>
<protein>
    <recommendedName>
        <fullName evidence="6">Metallo-beta-lactamase domain-containing protein</fullName>
    </recommendedName>
</protein>
<evidence type="ECO:0000259" key="6">
    <source>
        <dbReference type="SMART" id="SM00849"/>
    </source>
</evidence>
<dbReference type="OrthoDB" id="9802897at2"/>
<organism evidence="7 8">
    <name type="scientific">Companilactobacillus farciminis</name>
    <dbReference type="NCBI Taxonomy" id="1612"/>
    <lineage>
        <taxon>Bacteria</taxon>
        <taxon>Bacillati</taxon>
        <taxon>Bacillota</taxon>
        <taxon>Bacilli</taxon>
        <taxon>Lactobacillales</taxon>
        <taxon>Lactobacillaceae</taxon>
        <taxon>Companilactobacillus</taxon>
    </lineage>
</organism>
<comment type="caution">
    <text evidence="7">The sequence shown here is derived from an EMBL/GenBank/DDBJ whole genome shotgun (WGS) entry which is preliminary data.</text>
</comment>
<dbReference type="PANTHER" id="PTHR42978">
    <property type="entry name" value="QUORUM-QUENCHING LACTONASE YTNP-RELATED-RELATED"/>
    <property type="match status" value="1"/>
</dbReference>
<sequence length="276" mass="31019">MTNQKIKIHILHTGLVKVDRALPFHGEYRNPLAFTGLFRSEKNQVILPVSSYLIEHPHGLILIDTGWNKLVRQSNWKELGPQVQINTGYLPMGWSVDERLAALGYKPSDIDYLLLSHLHCDHVSGLKQVKDAKNILVSEPELRIANKLPMVYLPHEWKGVNLQTYQYDHTDIGPFNESFDLFGDGSIVQIHTPGHASGMSATRIQGSDGKFVLLAADTGYSSMSWERMLTPGICTSRKKAITSLGWVREQAHKDNCIAAIANHDTKVDQQTIELPY</sequence>
<dbReference type="InterPro" id="IPR036866">
    <property type="entry name" value="RibonucZ/Hydroxyglut_hydro"/>
</dbReference>
<dbReference type="AlphaFoldDB" id="A0A4R5NF35"/>
<dbReference type="Proteomes" id="UP000295257">
    <property type="component" value="Unassembled WGS sequence"/>
</dbReference>
<keyword evidence="3" id="KW-0479">Metal-binding</keyword>
<keyword evidence="8" id="KW-1185">Reference proteome</keyword>
<feature type="domain" description="Metallo-beta-lactamase" evidence="6">
    <location>
        <begin position="48"/>
        <end position="263"/>
    </location>
</feature>
<evidence type="ECO:0000313" key="8">
    <source>
        <dbReference type="Proteomes" id="UP000295257"/>
    </source>
</evidence>
<evidence type="ECO:0000256" key="5">
    <source>
        <dbReference type="ARBA" id="ARBA00022833"/>
    </source>
</evidence>
<evidence type="ECO:0000256" key="1">
    <source>
        <dbReference type="ARBA" id="ARBA00001947"/>
    </source>
</evidence>
<dbReference type="Gene3D" id="3.60.15.10">
    <property type="entry name" value="Ribonuclease Z/Hydroxyacylglutathione hydrolase-like"/>
    <property type="match status" value="1"/>
</dbReference>
<evidence type="ECO:0000256" key="2">
    <source>
        <dbReference type="ARBA" id="ARBA00007749"/>
    </source>
</evidence>
<name>A0A4R5NF35_9LACO</name>
<dbReference type="Pfam" id="PF00753">
    <property type="entry name" value="Lactamase_B"/>
    <property type="match status" value="1"/>
</dbReference>
<comment type="cofactor">
    <cofactor evidence="1">
        <name>Zn(2+)</name>
        <dbReference type="ChEBI" id="CHEBI:29105"/>
    </cofactor>
</comment>
<keyword evidence="4" id="KW-0378">Hydrolase</keyword>
<dbReference type="SUPFAM" id="SSF56281">
    <property type="entry name" value="Metallo-hydrolase/oxidoreductase"/>
    <property type="match status" value="1"/>
</dbReference>
<dbReference type="EMBL" id="PUFN01000017">
    <property type="protein sequence ID" value="TDG72343.1"/>
    <property type="molecule type" value="Genomic_DNA"/>
</dbReference>
<dbReference type="RefSeq" id="WP_010019821.1">
    <property type="nucleotide sequence ID" value="NZ_PUFN01000017.1"/>
</dbReference>
<gene>
    <name evidence="7" type="ORF">C5L30_001154</name>
</gene>
<dbReference type="InterPro" id="IPR001279">
    <property type="entry name" value="Metallo-B-lactamas"/>
</dbReference>
<comment type="similarity">
    <text evidence="2">Belongs to the metallo-beta-lactamase superfamily.</text>
</comment>